<dbReference type="PROSITE" id="PS00061">
    <property type="entry name" value="ADH_SHORT"/>
    <property type="match status" value="1"/>
</dbReference>
<evidence type="ECO:0000256" key="2">
    <source>
        <dbReference type="ARBA" id="ARBA00022857"/>
    </source>
</evidence>
<dbReference type="GO" id="GO:0000140">
    <property type="term" value="F:acylglycerone-phosphate reductase (NADP+) activity"/>
    <property type="evidence" value="ECO:0007669"/>
    <property type="project" value="TreeGrafter"/>
</dbReference>
<keyword evidence="2" id="KW-0521">NADP</keyword>
<dbReference type="GO" id="GO:0005783">
    <property type="term" value="C:endoplasmic reticulum"/>
    <property type="evidence" value="ECO:0007669"/>
    <property type="project" value="TreeGrafter"/>
</dbReference>
<gene>
    <name evidence="4" type="ORF">EW146_g4791</name>
</gene>
<reference evidence="4 5" key="1">
    <citation type="submission" date="2019-02" db="EMBL/GenBank/DDBJ databases">
        <title>Genome sequencing of the rare red list fungi Bondarzewia mesenterica.</title>
        <authorList>
            <person name="Buettner E."/>
            <person name="Kellner H."/>
        </authorList>
    </citation>
    <scope>NUCLEOTIDE SEQUENCE [LARGE SCALE GENOMIC DNA]</scope>
    <source>
        <strain evidence="4 5">DSM 108281</strain>
    </source>
</reference>
<proteinExistence type="inferred from homology"/>
<dbReference type="GO" id="GO:0019433">
    <property type="term" value="P:triglyceride catabolic process"/>
    <property type="evidence" value="ECO:0007669"/>
    <property type="project" value="TreeGrafter"/>
</dbReference>
<comment type="similarity">
    <text evidence="1">Belongs to the short-chain dehydrogenases/reductases (SDR) family.</text>
</comment>
<dbReference type="GO" id="GO:0005811">
    <property type="term" value="C:lipid droplet"/>
    <property type="evidence" value="ECO:0007669"/>
    <property type="project" value="TreeGrafter"/>
</dbReference>
<dbReference type="Pfam" id="PF00106">
    <property type="entry name" value="adh_short"/>
    <property type="match status" value="1"/>
</dbReference>
<dbReference type="InterPro" id="IPR020904">
    <property type="entry name" value="Sc_DH/Rdtase_CS"/>
</dbReference>
<dbReference type="PANTHER" id="PTHR44169:SF6">
    <property type="entry name" value="NADPH-DEPENDENT 1-ACYLDIHYDROXYACETONE PHOSPHATE REDUCTASE"/>
    <property type="match status" value="1"/>
</dbReference>
<evidence type="ECO:0000256" key="1">
    <source>
        <dbReference type="ARBA" id="ARBA00006484"/>
    </source>
</evidence>
<keyword evidence="3" id="KW-0560">Oxidoreductase</keyword>
<protein>
    <submittedName>
        <fullName evidence="4">Uncharacterized protein</fullName>
    </submittedName>
</protein>
<organism evidence="4 5">
    <name type="scientific">Bondarzewia mesenterica</name>
    <dbReference type="NCBI Taxonomy" id="1095465"/>
    <lineage>
        <taxon>Eukaryota</taxon>
        <taxon>Fungi</taxon>
        <taxon>Dikarya</taxon>
        <taxon>Basidiomycota</taxon>
        <taxon>Agaricomycotina</taxon>
        <taxon>Agaricomycetes</taxon>
        <taxon>Russulales</taxon>
        <taxon>Bondarzewiaceae</taxon>
        <taxon>Bondarzewia</taxon>
    </lineage>
</organism>
<dbReference type="PANTHER" id="PTHR44169">
    <property type="entry name" value="NADPH-DEPENDENT 1-ACYLDIHYDROXYACETONE PHOSPHATE REDUCTASE"/>
    <property type="match status" value="1"/>
</dbReference>
<dbReference type="GO" id="GO:0004806">
    <property type="term" value="F:triacylglycerol lipase activity"/>
    <property type="evidence" value="ECO:0007669"/>
    <property type="project" value="TreeGrafter"/>
</dbReference>
<dbReference type="EMBL" id="SGPL01000193">
    <property type="protein sequence ID" value="THH15735.1"/>
    <property type="molecule type" value="Genomic_DNA"/>
</dbReference>
<dbReference type="GO" id="GO:0006654">
    <property type="term" value="P:phosphatidic acid biosynthetic process"/>
    <property type="evidence" value="ECO:0007669"/>
    <property type="project" value="TreeGrafter"/>
</dbReference>
<name>A0A4S4LTZ3_9AGAM</name>
<comment type="caution">
    <text evidence="4">The sequence shown here is derived from an EMBL/GenBank/DDBJ whole genome shotgun (WGS) entry which is preliminary data.</text>
</comment>
<accession>A0A4S4LTZ3</accession>
<dbReference type="InterPro" id="IPR036291">
    <property type="entry name" value="NAD(P)-bd_dom_sf"/>
</dbReference>
<dbReference type="SUPFAM" id="SSF51735">
    <property type="entry name" value="NAD(P)-binding Rossmann-fold domains"/>
    <property type="match status" value="1"/>
</dbReference>
<evidence type="ECO:0000256" key="3">
    <source>
        <dbReference type="ARBA" id="ARBA00023002"/>
    </source>
</evidence>
<dbReference type="Proteomes" id="UP000310158">
    <property type="component" value="Unassembled WGS sequence"/>
</dbReference>
<dbReference type="Gene3D" id="3.40.50.720">
    <property type="entry name" value="NAD(P)-binding Rossmann-like Domain"/>
    <property type="match status" value="1"/>
</dbReference>
<evidence type="ECO:0000313" key="4">
    <source>
        <dbReference type="EMBL" id="THH15735.1"/>
    </source>
</evidence>
<dbReference type="InterPro" id="IPR002347">
    <property type="entry name" value="SDR_fam"/>
</dbReference>
<evidence type="ECO:0000313" key="5">
    <source>
        <dbReference type="Proteomes" id="UP000310158"/>
    </source>
</evidence>
<dbReference type="AlphaFoldDB" id="A0A4S4LTZ3"/>
<sequence length="170" mass="19109">MIKEFTPLLLNSSFARIVNIGSISAMLPMPYGSAYSATKAALHAYGDVLRIELAPFNIRVITVVTGGVKSNISRPRQMPADSLYQPVEEIYQKRGIRMSQETPIPTDVYARSVVKEVLKSKPSVWFWTGYFAWMTWFMSTFLWKTVFDGPLSKRVGLDKLATIVKAKNAP</sequence>
<dbReference type="OrthoDB" id="2102561at2759"/>
<dbReference type="PRINTS" id="PR00081">
    <property type="entry name" value="GDHRDH"/>
</dbReference>
<keyword evidence="5" id="KW-1185">Reference proteome</keyword>